<evidence type="ECO:0000313" key="3">
    <source>
        <dbReference type="Proteomes" id="UP001189429"/>
    </source>
</evidence>
<feature type="compositionally biased region" description="Basic and acidic residues" evidence="1">
    <location>
        <begin position="255"/>
        <end position="270"/>
    </location>
</feature>
<sequence length="313" mass="33759">MLTDYRGIDGLGEVLRPLRPEALSLAVLGHHAQGVACLEVTFMRVPVRRVPSRDAEAIAMRYQGELVFARSQSFDQWVRLAGEDRGGLDAGRHGGHGGAAAAPPRPPPPRLVAAVRPVAKRARFCGQGRAGDQKAQSDLKDAEARARLAAVAAFERLQFDEEACSWRVSEACPEQEDPVALGLLAREDLQVGEAGMARIVRHIFSRQLPRFCSDEPGLRRLVPELRRSGGSVPLPVDGGDEDEAPEGRPALRPGRPSEARGRVGPGREDGGSPPGGLRRVPGGHDAGARGPGLRHDRGREHLRPRRPSQGRDL</sequence>
<evidence type="ECO:0000256" key="1">
    <source>
        <dbReference type="SAM" id="MobiDB-lite"/>
    </source>
</evidence>
<feature type="region of interest" description="Disordered" evidence="1">
    <location>
        <begin position="88"/>
        <end position="109"/>
    </location>
</feature>
<comment type="caution">
    <text evidence="2">The sequence shown here is derived from an EMBL/GenBank/DDBJ whole genome shotgun (WGS) entry which is preliminary data.</text>
</comment>
<protein>
    <submittedName>
        <fullName evidence="2">Uncharacterized protein</fullName>
    </submittedName>
</protein>
<dbReference type="EMBL" id="CAUYUJ010010335">
    <property type="protein sequence ID" value="CAK0829108.1"/>
    <property type="molecule type" value="Genomic_DNA"/>
</dbReference>
<accession>A0ABN9SGD1</accession>
<organism evidence="2 3">
    <name type="scientific">Prorocentrum cordatum</name>
    <dbReference type="NCBI Taxonomy" id="2364126"/>
    <lineage>
        <taxon>Eukaryota</taxon>
        <taxon>Sar</taxon>
        <taxon>Alveolata</taxon>
        <taxon>Dinophyceae</taxon>
        <taxon>Prorocentrales</taxon>
        <taxon>Prorocentraceae</taxon>
        <taxon>Prorocentrum</taxon>
    </lineage>
</organism>
<name>A0ABN9SGD1_9DINO</name>
<keyword evidence="3" id="KW-1185">Reference proteome</keyword>
<feature type="region of interest" description="Disordered" evidence="1">
    <location>
        <begin position="223"/>
        <end position="313"/>
    </location>
</feature>
<gene>
    <name evidence="2" type="ORF">PCOR1329_LOCUS28145</name>
</gene>
<feature type="compositionally biased region" description="Basic residues" evidence="1">
    <location>
        <begin position="302"/>
        <end position="313"/>
    </location>
</feature>
<dbReference type="Proteomes" id="UP001189429">
    <property type="component" value="Unassembled WGS sequence"/>
</dbReference>
<reference evidence="2" key="1">
    <citation type="submission" date="2023-10" db="EMBL/GenBank/DDBJ databases">
        <authorList>
            <person name="Chen Y."/>
            <person name="Shah S."/>
            <person name="Dougan E. K."/>
            <person name="Thang M."/>
            <person name="Chan C."/>
        </authorList>
    </citation>
    <scope>NUCLEOTIDE SEQUENCE [LARGE SCALE GENOMIC DNA]</scope>
</reference>
<proteinExistence type="predicted"/>
<evidence type="ECO:0000313" key="2">
    <source>
        <dbReference type="EMBL" id="CAK0829108.1"/>
    </source>
</evidence>